<sequence>MGKLTDNEFSKSFLSRMQNRQGQVNHMDISKQEIQRCWQRQIPYLYKDNQRIRKDNRFIRANADGSEDVVELANLERALYSQDIKFKKIRASRPAGEGVLFQQIKK</sequence>
<evidence type="ECO:0000313" key="1">
    <source>
        <dbReference type="EMBL" id="MDC7151630.1"/>
    </source>
</evidence>
<name>A0A9Q5SUG2_9BACT</name>
<evidence type="ECO:0000313" key="2">
    <source>
        <dbReference type="EMBL" id="OUO07135.1"/>
    </source>
</evidence>
<dbReference type="EMBL" id="JAQPYX010000198">
    <property type="protein sequence ID" value="MDC7151630.1"/>
    <property type="molecule type" value="Genomic_DNA"/>
</dbReference>
<proteinExistence type="predicted"/>
<dbReference type="Proteomes" id="UP001213646">
    <property type="component" value="Unassembled WGS sequence"/>
</dbReference>
<dbReference type="AlphaFoldDB" id="A0A9Q5SUG2"/>
<gene>
    <name evidence="2" type="ORF">B5F96_00225</name>
    <name evidence="1" type="ORF">PQG89_19805</name>
</gene>
<accession>A0A9Q5SUG2</accession>
<dbReference type="GeneID" id="93409317"/>
<dbReference type="RefSeq" id="WP_008146070.1">
    <property type="nucleotide sequence ID" value="NZ_CALEGY010000026.1"/>
</dbReference>
<protein>
    <submittedName>
        <fullName evidence="2">Uncharacterized protein</fullName>
    </submittedName>
</protein>
<reference evidence="3" key="1">
    <citation type="submission" date="2017-04" db="EMBL/GenBank/DDBJ databases">
        <title>Function of individual gut microbiota members based on whole genome sequencing of pure cultures obtained from chicken caecum.</title>
        <authorList>
            <person name="Medvecky M."/>
            <person name="Cejkova D."/>
            <person name="Polansky O."/>
            <person name="Karasova D."/>
            <person name="Kubasova T."/>
            <person name="Cizek A."/>
            <person name="Rychlik I."/>
        </authorList>
    </citation>
    <scope>NUCLEOTIDE SEQUENCE [LARGE SCALE GENOMIC DNA]</scope>
    <source>
        <strain evidence="3">An42</strain>
    </source>
</reference>
<evidence type="ECO:0000313" key="3">
    <source>
        <dbReference type="Proteomes" id="UP000195975"/>
    </source>
</evidence>
<reference evidence="2" key="2">
    <citation type="journal article" date="2018" name="BMC Genomics">
        <title>Whole genome sequencing and function prediction of 133 gut anaerobes isolated from chicken caecum in pure cultures.</title>
        <authorList>
            <person name="Medvecky M."/>
            <person name="Cejkova D."/>
            <person name="Polansky O."/>
            <person name="Karasova D."/>
            <person name="Kubasova T."/>
            <person name="Cizek A."/>
            <person name="Rychlik I."/>
        </authorList>
    </citation>
    <scope>NUCLEOTIDE SEQUENCE</scope>
    <source>
        <strain evidence="2">An42</strain>
    </source>
</reference>
<comment type="caution">
    <text evidence="2">The sequence shown here is derived from an EMBL/GenBank/DDBJ whole genome shotgun (WGS) entry which is preliminary data.</text>
</comment>
<dbReference type="EMBL" id="NFIJ01000001">
    <property type="protein sequence ID" value="OUO07135.1"/>
    <property type="molecule type" value="Genomic_DNA"/>
</dbReference>
<organism evidence="2 3">
    <name type="scientific">Parabacteroides johnsonii</name>
    <dbReference type="NCBI Taxonomy" id="387661"/>
    <lineage>
        <taxon>Bacteria</taxon>
        <taxon>Pseudomonadati</taxon>
        <taxon>Bacteroidota</taxon>
        <taxon>Bacteroidia</taxon>
        <taxon>Bacteroidales</taxon>
        <taxon>Tannerellaceae</taxon>
        <taxon>Parabacteroides</taxon>
    </lineage>
</organism>
<reference evidence="1" key="3">
    <citation type="submission" date="2023-01" db="EMBL/GenBank/DDBJ databases">
        <title>Exploring GABA producing Bacteroides strains toward improving mental health.</title>
        <authorList>
            <person name="Yousuf B."/>
            <person name="Bouhlel N.E."/>
            <person name="Mottawea W."/>
            <person name="Hammami R."/>
        </authorList>
    </citation>
    <scope>NUCLEOTIDE SEQUENCE</scope>
    <source>
        <strain evidence="1">UO.H1047</strain>
    </source>
</reference>
<dbReference type="Proteomes" id="UP000195975">
    <property type="component" value="Unassembled WGS sequence"/>
</dbReference>